<keyword evidence="15" id="KW-1071">Ligand-gated ion channel</keyword>
<comment type="function">
    <text evidence="1">After binding acetylcholine, the AChR responds by an extensive change in conformation that affects all subunits and leads to opening of an ion-conducting channel across the plasma membrane.</text>
</comment>
<name>O46128_HELVI</name>
<dbReference type="InterPro" id="IPR036734">
    <property type="entry name" value="Neur_chan_lig-bd_sf"/>
</dbReference>
<feature type="transmembrane region" description="Helical" evidence="18">
    <location>
        <begin position="247"/>
        <end position="270"/>
    </location>
</feature>
<feature type="transmembrane region" description="Helical" evidence="18">
    <location>
        <begin position="282"/>
        <end position="300"/>
    </location>
</feature>
<proteinExistence type="evidence at transcript level"/>
<dbReference type="InterPro" id="IPR036719">
    <property type="entry name" value="Neuro-gated_channel_TM_sf"/>
</dbReference>
<keyword evidence="9 18" id="KW-0406">Ion transport</keyword>
<dbReference type="InterPro" id="IPR006201">
    <property type="entry name" value="Neur_channel"/>
</dbReference>
<keyword evidence="11" id="KW-1015">Disulfide bond</keyword>
<reference evidence="21" key="1">
    <citation type="submission" date="1997-07" db="EMBL/GenBank/DDBJ databases">
        <title>Preliminary: Cloning of nicotinic acetylcholine receptor subunits of Heliothis virescens.</title>
        <authorList>
            <person name="Jafarigorzini S."/>
            <person name="Maelicke A."/>
        </authorList>
    </citation>
    <scope>NUCLEOTIDE SEQUENCE</scope>
</reference>
<feature type="signal peptide" evidence="18">
    <location>
        <begin position="1"/>
        <end position="27"/>
    </location>
</feature>
<feature type="domain" description="Neurotransmitter-gated ion-channel ligand-binding" evidence="19">
    <location>
        <begin position="32"/>
        <end position="246"/>
    </location>
</feature>
<dbReference type="ChEMBL" id="CHEMBL1075090"/>
<evidence type="ECO:0000256" key="7">
    <source>
        <dbReference type="ARBA" id="ARBA00022989"/>
    </source>
</evidence>
<dbReference type="PRINTS" id="PR00254">
    <property type="entry name" value="NICOTINICR"/>
</dbReference>
<evidence type="ECO:0000256" key="2">
    <source>
        <dbReference type="ARBA" id="ARBA00009237"/>
    </source>
</evidence>
<dbReference type="PANTHER" id="PTHR18945">
    <property type="entry name" value="NEUROTRANSMITTER GATED ION CHANNEL"/>
    <property type="match status" value="1"/>
</dbReference>
<sequence length="523" mass="59215">MPRRAAPHRAGPLLLLVALAALAGCAANPDAKRLYDDLLSNYNKLVRPVLNVSDALTVRIKLKLSQLIDVNLKNQIMTTNLWVEQSWYDYKLSWEPREYGGVEMLHVPSDHIWRPDIVLYNNADGNFEVTLATKATLNYTGRVEWRPPAIYKSSCEIDVEYFPFDQQTCVMKFGSWTYDGFQVDLRHIDEARGTNVVELGVDLSEFYTSVEWDILEVPAVRNEKFYTCCDEPYLDITFNITMRRKTLFYTVNLIIPCMGISFLTVLVFYLPSDSGEKVSLSISILLSLTVFFLLLAEIIPPTSLVVPLLGKFVLFTMILDTFSICVTVVVLNVHFRSPQTHTMAPWVRRVFIHVLPRLLVMRRPHYRVDPHRSRFAGLVTAVSESAPWEDGSPLGAGLGAGPGPPEPACAACRSCRLHDAPALCDALRRWHRCPELNKAIDGINYIAEQTRKEEESTRVKEDWKYVAMVLDRLFLWIFTLAVVVGSAGIILQAPTLYDERAPIDVRLSEIAYATAKPRPPPPR</sequence>
<dbReference type="Gene3D" id="2.70.170.10">
    <property type="entry name" value="Neurotransmitter-gated ion-channel ligand-binding domain"/>
    <property type="match status" value="1"/>
</dbReference>
<evidence type="ECO:0000256" key="18">
    <source>
        <dbReference type="RuleBase" id="RU000687"/>
    </source>
</evidence>
<comment type="similarity">
    <text evidence="2">Belongs to the ligand-gated ion channel (TC 1.A.9) family. Acetylcholine receptor (TC 1.A.9.1) subfamily.</text>
</comment>
<dbReference type="GO" id="GO:0007271">
    <property type="term" value="P:synaptic transmission, cholinergic"/>
    <property type="evidence" value="ECO:0007669"/>
    <property type="project" value="UniProtKB-ARBA"/>
</dbReference>
<evidence type="ECO:0000256" key="12">
    <source>
        <dbReference type="ARBA" id="ARBA00023170"/>
    </source>
</evidence>
<keyword evidence="8" id="KW-0770">Synapse</keyword>
<evidence type="ECO:0000256" key="14">
    <source>
        <dbReference type="ARBA" id="ARBA00023257"/>
    </source>
</evidence>
<comment type="subcellular location">
    <subcellularLocation>
        <location evidence="17">Postsynaptic cell membrane</location>
        <topology evidence="17">Multi-pass membrane protein</topology>
    </subcellularLocation>
</comment>
<dbReference type="PROSITE" id="PS00236">
    <property type="entry name" value="NEUROTR_ION_CHANNEL"/>
    <property type="match status" value="1"/>
</dbReference>
<dbReference type="InterPro" id="IPR006029">
    <property type="entry name" value="Neurotrans-gated_channel_TM"/>
</dbReference>
<feature type="chain" id="PRO_5022268461" evidence="18">
    <location>
        <begin position="28"/>
        <end position="523"/>
    </location>
</feature>
<evidence type="ECO:0000256" key="8">
    <source>
        <dbReference type="ARBA" id="ARBA00023018"/>
    </source>
</evidence>
<accession>O46128</accession>
<dbReference type="GO" id="GO:0022848">
    <property type="term" value="F:acetylcholine-gated monoatomic cation-selective channel activity"/>
    <property type="evidence" value="ECO:0007669"/>
    <property type="project" value="InterPro"/>
</dbReference>
<dbReference type="SMR" id="O46128"/>
<keyword evidence="4" id="KW-1003">Cell membrane</keyword>
<evidence type="ECO:0000256" key="5">
    <source>
        <dbReference type="ARBA" id="ARBA00022692"/>
    </source>
</evidence>
<evidence type="ECO:0000256" key="6">
    <source>
        <dbReference type="ARBA" id="ARBA00022729"/>
    </source>
</evidence>
<dbReference type="NCBIfam" id="TIGR00860">
    <property type="entry name" value="LIC"/>
    <property type="match status" value="1"/>
</dbReference>
<dbReference type="GO" id="GO:0004888">
    <property type="term" value="F:transmembrane signaling receptor activity"/>
    <property type="evidence" value="ECO:0007669"/>
    <property type="project" value="InterPro"/>
</dbReference>
<evidence type="ECO:0000256" key="13">
    <source>
        <dbReference type="ARBA" id="ARBA00023180"/>
    </source>
</evidence>
<dbReference type="Gene3D" id="1.20.58.390">
    <property type="entry name" value="Neurotransmitter-gated ion-channel transmembrane domain"/>
    <property type="match status" value="2"/>
</dbReference>
<dbReference type="BindingDB" id="O46128"/>
<keyword evidence="6 18" id="KW-0732">Signal</keyword>
<keyword evidence="12 21" id="KW-0675">Receptor</keyword>
<keyword evidence="5 18" id="KW-0812">Transmembrane</keyword>
<dbReference type="PRINTS" id="PR00252">
    <property type="entry name" value="NRIONCHANNEL"/>
</dbReference>
<evidence type="ECO:0000256" key="10">
    <source>
        <dbReference type="ARBA" id="ARBA00023136"/>
    </source>
</evidence>
<protein>
    <submittedName>
        <fullName evidence="21">Nicotinic acetylcholine receptor alpha1 subunit</fullName>
    </submittedName>
</protein>
<keyword evidence="10 18" id="KW-0472">Membrane</keyword>
<dbReference type="Pfam" id="PF02932">
    <property type="entry name" value="Neur_chan_memb"/>
    <property type="match status" value="1"/>
</dbReference>
<dbReference type="InterPro" id="IPR006202">
    <property type="entry name" value="Neur_chan_lig-bd"/>
</dbReference>
<evidence type="ECO:0000256" key="3">
    <source>
        <dbReference type="ARBA" id="ARBA00022448"/>
    </source>
</evidence>
<dbReference type="CDD" id="cd19031">
    <property type="entry name" value="LGIC_ECD_nAChR_proto_alpha-like"/>
    <property type="match status" value="1"/>
</dbReference>
<feature type="transmembrane region" description="Helical" evidence="18">
    <location>
        <begin position="473"/>
        <end position="493"/>
    </location>
</feature>
<dbReference type="GO" id="GO:0045211">
    <property type="term" value="C:postsynaptic membrane"/>
    <property type="evidence" value="ECO:0007669"/>
    <property type="project" value="UniProtKB-SubCell"/>
</dbReference>
<gene>
    <name evidence="21" type="primary">nAChR</name>
</gene>
<keyword evidence="13" id="KW-0325">Glycoprotein</keyword>
<evidence type="ECO:0000259" key="20">
    <source>
        <dbReference type="Pfam" id="PF02932"/>
    </source>
</evidence>
<feature type="transmembrane region" description="Helical" evidence="18">
    <location>
        <begin position="312"/>
        <end position="333"/>
    </location>
</feature>
<feature type="domain" description="Neurotransmitter-gated ion-channel transmembrane" evidence="20">
    <location>
        <begin position="253"/>
        <end position="489"/>
    </location>
</feature>
<evidence type="ECO:0000256" key="4">
    <source>
        <dbReference type="ARBA" id="ARBA00022475"/>
    </source>
</evidence>
<dbReference type="FunFam" id="2.70.170.10:FF:000013">
    <property type="entry name" value="Acetylcholine receptor subunit alpha"/>
    <property type="match status" value="1"/>
</dbReference>
<evidence type="ECO:0000256" key="11">
    <source>
        <dbReference type="ARBA" id="ARBA00023157"/>
    </source>
</evidence>
<keyword evidence="14" id="KW-0628">Postsynaptic cell membrane</keyword>
<dbReference type="InterPro" id="IPR038050">
    <property type="entry name" value="Neuro_actylchol_rec"/>
</dbReference>
<dbReference type="AlphaFoldDB" id="O46128"/>
<evidence type="ECO:0000256" key="17">
    <source>
        <dbReference type="ARBA" id="ARBA00034104"/>
    </source>
</evidence>
<evidence type="ECO:0000259" key="19">
    <source>
        <dbReference type="Pfam" id="PF02931"/>
    </source>
</evidence>
<dbReference type="SUPFAM" id="SSF63712">
    <property type="entry name" value="Nicotinic receptor ligand binding domain-like"/>
    <property type="match status" value="1"/>
</dbReference>
<dbReference type="EMBL" id="AJ000399">
    <property type="protein sequence ID" value="CAA04056.1"/>
    <property type="molecule type" value="mRNA"/>
</dbReference>
<dbReference type="CDD" id="cd19064">
    <property type="entry name" value="LGIC_TM_nAChR"/>
    <property type="match status" value="1"/>
</dbReference>
<evidence type="ECO:0000256" key="1">
    <source>
        <dbReference type="ARBA" id="ARBA00003328"/>
    </source>
</evidence>
<dbReference type="SUPFAM" id="SSF90112">
    <property type="entry name" value="Neurotransmitter-gated ion-channel transmembrane pore"/>
    <property type="match status" value="1"/>
</dbReference>
<keyword evidence="3 18" id="KW-0813">Transport</keyword>
<evidence type="ECO:0000256" key="15">
    <source>
        <dbReference type="ARBA" id="ARBA00023286"/>
    </source>
</evidence>
<dbReference type="FunFam" id="1.20.58.390:FF:000012">
    <property type="entry name" value="Acetylcholine receptor subunit alpha-like"/>
    <property type="match status" value="1"/>
</dbReference>
<organism evidence="21">
    <name type="scientific">Heliothis virescens</name>
    <name type="common">Tobacco budworm moth</name>
    <dbReference type="NCBI Taxonomy" id="7102"/>
    <lineage>
        <taxon>Eukaryota</taxon>
        <taxon>Metazoa</taxon>
        <taxon>Ecdysozoa</taxon>
        <taxon>Arthropoda</taxon>
        <taxon>Hexapoda</taxon>
        <taxon>Insecta</taxon>
        <taxon>Pterygota</taxon>
        <taxon>Neoptera</taxon>
        <taxon>Endopterygota</taxon>
        <taxon>Lepidoptera</taxon>
        <taxon>Glossata</taxon>
        <taxon>Ditrysia</taxon>
        <taxon>Noctuoidea</taxon>
        <taxon>Noctuidae</taxon>
        <taxon>Heliothinae</taxon>
        <taxon>Heliothis</taxon>
    </lineage>
</organism>
<keyword evidence="16 18" id="KW-0407">Ion channel</keyword>
<dbReference type="InterPro" id="IPR018000">
    <property type="entry name" value="Neurotransmitter_ion_chnl_CS"/>
</dbReference>
<keyword evidence="7 18" id="KW-1133">Transmembrane helix</keyword>
<dbReference type="Pfam" id="PF02931">
    <property type="entry name" value="Neur_chan_LBD"/>
    <property type="match status" value="1"/>
</dbReference>
<evidence type="ECO:0000313" key="21">
    <source>
        <dbReference type="EMBL" id="CAA04056.1"/>
    </source>
</evidence>
<dbReference type="InterPro" id="IPR002394">
    <property type="entry name" value="Nicotinic_acetylcholine_rcpt"/>
</dbReference>
<evidence type="ECO:0000256" key="9">
    <source>
        <dbReference type="ARBA" id="ARBA00023065"/>
    </source>
</evidence>
<evidence type="ECO:0000256" key="16">
    <source>
        <dbReference type="ARBA" id="ARBA00023303"/>
    </source>
</evidence>
<dbReference type="FunFam" id="1.20.58.390:FF:000022">
    <property type="entry name" value="Nicotinic acetylcholine receptor subunit alpha4"/>
    <property type="match status" value="1"/>
</dbReference>
<dbReference type="PROSITE" id="PS51257">
    <property type="entry name" value="PROKAR_LIPOPROTEIN"/>
    <property type="match status" value="1"/>
</dbReference>